<evidence type="ECO:0000256" key="8">
    <source>
        <dbReference type="ARBA" id="ARBA00022833"/>
    </source>
</evidence>
<dbReference type="InterPro" id="IPR027268">
    <property type="entry name" value="Peptidase_M4/M1_CTD_sf"/>
</dbReference>
<evidence type="ECO:0000256" key="5">
    <source>
        <dbReference type="ARBA" id="ARBA00022670"/>
    </source>
</evidence>
<protein>
    <submittedName>
        <fullName evidence="12">Peptidase M36, fungalysin</fullName>
    </submittedName>
</protein>
<dbReference type="GO" id="GO:0008270">
    <property type="term" value="F:zinc ion binding"/>
    <property type="evidence" value="ECO:0007669"/>
    <property type="project" value="InterPro"/>
</dbReference>
<evidence type="ECO:0000256" key="11">
    <source>
        <dbReference type="SAM" id="MobiDB-lite"/>
    </source>
</evidence>
<evidence type="ECO:0000256" key="7">
    <source>
        <dbReference type="ARBA" id="ARBA00022801"/>
    </source>
</evidence>
<organism evidence="12 13">
    <name type="scientific">Candidatus Thiomargarita nelsonii</name>
    <dbReference type="NCBI Taxonomy" id="1003181"/>
    <lineage>
        <taxon>Bacteria</taxon>
        <taxon>Pseudomonadati</taxon>
        <taxon>Pseudomonadota</taxon>
        <taxon>Gammaproteobacteria</taxon>
        <taxon>Thiotrichales</taxon>
        <taxon>Thiotrichaceae</taxon>
        <taxon>Thiomargarita</taxon>
    </lineage>
</organism>
<comment type="cofactor">
    <cofactor evidence="1">
        <name>Zn(2+)</name>
        <dbReference type="ChEBI" id="CHEBI:29105"/>
    </cofactor>
</comment>
<comment type="caution">
    <text evidence="12">The sequence shown here is derived from an EMBL/GenBank/DDBJ whole genome shotgun (WGS) entry which is preliminary data.</text>
</comment>
<evidence type="ECO:0000256" key="2">
    <source>
        <dbReference type="ARBA" id="ARBA00004613"/>
    </source>
</evidence>
<dbReference type="GO" id="GO:0004222">
    <property type="term" value="F:metalloendopeptidase activity"/>
    <property type="evidence" value="ECO:0007669"/>
    <property type="project" value="InterPro"/>
</dbReference>
<evidence type="ECO:0000313" key="13">
    <source>
        <dbReference type="Proteomes" id="UP000076962"/>
    </source>
</evidence>
<evidence type="ECO:0000256" key="9">
    <source>
        <dbReference type="ARBA" id="ARBA00023049"/>
    </source>
</evidence>
<gene>
    <name evidence="12" type="ORF">THIOM_003185</name>
</gene>
<proteinExistence type="inferred from homology"/>
<dbReference type="PRINTS" id="PR00999">
    <property type="entry name" value="FUNGALYSIN"/>
</dbReference>
<reference evidence="12 13" key="1">
    <citation type="submission" date="2016-05" db="EMBL/GenBank/DDBJ databases">
        <title>Single-cell genome of chain-forming Candidatus Thiomargarita nelsonii and comparison to other large sulfur-oxidizing bacteria.</title>
        <authorList>
            <person name="Winkel M."/>
            <person name="Salman V."/>
            <person name="Woyke T."/>
            <person name="Schulz-Vogt H."/>
            <person name="Richter M."/>
            <person name="Flood B."/>
            <person name="Bailey J."/>
            <person name="Amann R."/>
            <person name="Mussmann M."/>
        </authorList>
    </citation>
    <scope>NUCLEOTIDE SEQUENCE [LARGE SCALE GENOMIC DNA]</scope>
    <source>
        <strain evidence="12 13">THI036</strain>
    </source>
</reference>
<feature type="non-terminal residue" evidence="12">
    <location>
        <position position="1"/>
    </location>
</feature>
<dbReference type="PATRIC" id="fig|1003181.4.peg.4296"/>
<keyword evidence="5" id="KW-0645">Protease</keyword>
<feature type="region of interest" description="Disordered" evidence="11">
    <location>
        <begin position="1"/>
        <end position="22"/>
    </location>
</feature>
<dbReference type="EMBL" id="LUTY01001899">
    <property type="protein sequence ID" value="OAD21064.1"/>
    <property type="molecule type" value="Genomic_DNA"/>
</dbReference>
<keyword evidence="8" id="KW-0862">Zinc</keyword>
<evidence type="ECO:0000256" key="3">
    <source>
        <dbReference type="ARBA" id="ARBA00006006"/>
    </source>
</evidence>
<keyword evidence="10" id="KW-0865">Zymogen</keyword>
<dbReference type="PANTHER" id="PTHR33478">
    <property type="entry name" value="EXTRACELLULAR METALLOPROTEINASE MEP"/>
    <property type="match status" value="1"/>
</dbReference>
<keyword evidence="9" id="KW-0482">Metalloprotease</keyword>
<comment type="subcellular location">
    <subcellularLocation>
        <location evidence="2">Secreted</location>
    </subcellularLocation>
</comment>
<dbReference type="GO" id="GO:0006508">
    <property type="term" value="P:proteolysis"/>
    <property type="evidence" value="ECO:0007669"/>
    <property type="project" value="UniProtKB-KW"/>
</dbReference>
<keyword evidence="13" id="KW-1185">Reference proteome</keyword>
<dbReference type="InterPro" id="IPR050371">
    <property type="entry name" value="Fungal_virulence_M36"/>
</dbReference>
<evidence type="ECO:0000256" key="10">
    <source>
        <dbReference type="ARBA" id="ARBA00023145"/>
    </source>
</evidence>
<keyword evidence="6" id="KW-0479">Metal-binding</keyword>
<dbReference type="Gene3D" id="3.10.170.10">
    <property type="match status" value="1"/>
</dbReference>
<dbReference type="Proteomes" id="UP000076962">
    <property type="component" value="Unassembled WGS sequence"/>
</dbReference>
<accession>A0A176RZB7</accession>
<feature type="compositionally biased region" description="Polar residues" evidence="11">
    <location>
        <begin position="1"/>
        <end position="18"/>
    </location>
</feature>
<comment type="similarity">
    <text evidence="3">Belongs to the peptidase M36 family.</text>
</comment>
<evidence type="ECO:0000256" key="1">
    <source>
        <dbReference type="ARBA" id="ARBA00001947"/>
    </source>
</evidence>
<name>A0A176RZB7_9GAMM</name>
<dbReference type="Gene3D" id="1.10.390.10">
    <property type="entry name" value="Neutral Protease Domain 2"/>
    <property type="match status" value="1"/>
</dbReference>
<dbReference type="AlphaFoldDB" id="A0A176RZB7"/>
<evidence type="ECO:0000313" key="12">
    <source>
        <dbReference type="EMBL" id="OAD21064.1"/>
    </source>
</evidence>
<sequence>TRGNNVSAQEDTDANNNDGLRPDGGSDLIFDFAWDPALQPWEATNQEAAIVNLFYWNNVIHDVFYHYGFDEASGNFQENNYGNGGSGGDSVQADAQDGGGINNANFATPPDGQNPRMQMFLWNYTSPQRDGDFENTIIIHEYGHGISNRLVGGPSNVNCLGNDEQMGEGWSDWLALVLTALESEHGASARGIGAYVLGQAPDGLGIRPARYST</sequence>
<dbReference type="Pfam" id="PF02128">
    <property type="entry name" value="Peptidase_M36"/>
    <property type="match status" value="1"/>
</dbReference>
<keyword evidence="7" id="KW-0378">Hydrolase</keyword>
<evidence type="ECO:0000256" key="6">
    <source>
        <dbReference type="ARBA" id="ARBA00022723"/>
    </source>
</evidence>
<feature type="non-terminal residue" evidence="12">
    <location>
        <position position="213"/>
    </location>
</feature>
<keyword evidence="4" id="KW-0964">Secreted</keyword>
<dbReference type="PANTHER" id="PTHR33478:SF1">
    <property type="entry name" value="EXTRACELLULAR METALLOPROTEINASE MEP"/>
    <property type="match status" value="1"/>
</dbReference>
<evidence type="ECO:0000256" key="4">
    <source>
        <dbReference type="ARBA" id="ARBA00022525"/>
    </source>
</evidence>
<dbReference type="GO" id="GO:0005615">
    <property type="term" value="C:extracellular space"/>
    <property type="evidence" value="ECO:0007669"/>
    <property type="project" value="InterPro"/>
</dbReference>
<dbReference type="InterPro" id="IPR001842">
    <property type="entry name" value="Peptidase_M36"/>
</dbReference>
<dbReference type="SUPFAM" id="SSF55486">
    <property type="entry name" value="Metalloproteases ('zincins'), catalytic domain"/>
    <property type="match status" value="1"/>
</dbReference>